<accession>C7Q6T5</accession>
<dbReference type="InParanoid" id="C7Q6T5"/>
<organism evidence="6 7">
    <name type="scientific">Catenulispora acidiphila (strain DSM 44928 / JCM 14897 / NBRC 102108 / NRRL B-24433 / ID139908)</name>
    <dbReference type="NCBI Taxonomy" id="479433"/>
    <lineage>
        <taxon>Bacteria</taxon>
        <taxon>Bacillati</taxon>
        <taxon>Actinomycetota</taxon>
        <taxon>Actinomycetes</taxon>
        <taxon>Catenulisporales</taxon>
        <taxon>Catenulisporaceae</taxon>
        <taxon>Catenulispora</taxon>
    </lineage>
</organism>
<dbReference type="eggNOG" id="COG0640">
    <property type="taxonomic scope" value="Bacteria"/>
</dbReference>
<dbReference type="Proteomes" id="UP000000851">
    <property type="component" value="Chromosome"/>
</dbReference>
<keyword evidence="2" id="KW-0238">DNA-binding</keyword>
<dbReference type="InterPro" id="IPR051081">
    <property type="entry name" value="HTH_MetalResp_TranReg"/>
</dbReference>
<dbReference type="Pfam" id="PF12840">
    <property type="entry name" value="HTH_20"/>
    <property type="match status" value="1"/>
</dbReference>
<reference evidence="6 7" key="1">
    <citation type="journal article" date="2009" name="Stand. Genomic Sci.">
        <title>Complete genome sequence of Catenulispora acidiphila type strain (ID 139908).</title>
        <authorList>
            <person name="Copeland A."/>
            <person name="Lapidus A."/>
            <person name="Glavina Del Rio T."/>
            <person name="Nolan M."/>
            <person name="Lucas S."/>
            <person name="Chen F."/>
            <person name="Tice H."/>
            <person name="Cheng J.F."/>
            <person name="Bruce D."/>
            <person name="Goodwin L."/>
            <person name="Pitluck S."/>
            <person name="Mikhailova N."/>
            <person name="Pati A."/>
            <person name="Ivanova N."/>
            <person name="Mavromatis K."/>
            <person name="Chen A."/>
            <person name="Palaniappan K."/>
            <person name="Chain P."/>
            <person name="Land M."/>
            <person name="Hauser L."/>
            <person name="Chang Y.J."/>
            <person name="Jeffries C.D."/>
            <person name="Chertkov O."/>
            <person name="Brettin T."/>
            <person name="Detter J.C."/>
            <person name="Han C."/>
            <person name="Ali Z."/>
            <person name="Tindall B.J."/>
            <person name="Goker M."/>
            <person name="Bristow J."/>
            <person name="Eisen J.A."/>
            <person name="Markowitz V."/>
            <person name="Hugenholtz P."/>
            <person name="Kyrpides N.C."/>
            <person name="Klenk H.P."/>
        </authorList>
    </citation>
    <scope>NUCLEOTIDE SEQUENCE [LARGE SCALE GENOMIC DNA]</scope>
    <source>
        <strain evidence="7">DSM 44928 / JCM 14897 / NBRC 102108 / NRRL B-24433 / ID139908</strain>
    </source>
</reference>
<dbReference type="InterPro" id="IPR036388">
    <property type="entry name" value="WH-like_DNA-bd_sf"/>
</dbReference>
<name>C7Q6T5_CATAD</name>
<keyword evidence="7" id="KW-1185">Reference proteome</keyword>
<feature type="region of interest" description="Disordered" evidence="4">
    <location>
        <begin position="161"/>
        <end position="180"/>
    </location>
</feature>
<evidence type="ECO:0000313" key="7">
    <source>
        <dbReference type="Proteomes" id="UP000000851"/>
    </source>
</evidence>
<dbReference type="STRING" id="479433.Caci_7118"/>
<protein>
    <submittedName>
        <fullName evidence="6">Transcriptional regulator, ArsR family</fullName>
    </submittedName>
</protein>
<evidence type="ECO:0000256" key="4">
    <source>
        <dbReference type="SAM" id="MobiDB-lite"/>
    </source>
</evidence>
<dbReference type="InterPro" id="IPR001845">
    <property type="entry name" value="HTH_ArsR_DNA-bd_dom"/>
</dbReference>
<feature type="domain" description="HTH arsR-type" evidence="5">
    <location>
        <begin position="12"/>
        <end position="111"/>
    </location>
</feature>
<dbReference type="KEGG" id="cai:Caci_7118"/>
<dbReference type="PANTHER" id="PTHR33154">
    <property type="entry name" value="TRANSCRIPTIONAL REGULATOR, ARSR FAMILY"/>
    <property type="match status" value="1"/>
</dbReference>
<sequence>MPAKPIRRMDVRSLRALAHPLRMDILDVLKADGPATSTTLADRLGESTGTLSWHLRLLAEHGFIEEDVERGTKRERWWHAVEERQVLDPADMPGERALSIYLGTIVRQCFERAERYVAEDWSEEWQSAATLSDWQDLQLAPDRLAALNRDLFAVVDRYVSEPQDPDGAPVSVQIQSFPRK</sequence>
<dbReference type="GO" id="GO:0003677">
    <property type="term" value="F:DNA binding"/>
    <property type="evidence" value="ECO:0007669"/>
    <property type="project" value="UniProtKB-KW"/>
</dbReference>
<dbReference type="InterPro" id="IPR036390">
    <property type="entry name" value="WH_DNA-bd_sf"/>
</dbReference>
<evidence type="ECO:0000313" key="6">
    <source>
        <dbReference type="EMBL" id="ACU75948.1"/>
    </source>
</evidence>
<dbReference type="Gene3D" id="1.10.10.10">
    <property type="entry name" value="Winged helix-like DNA-binding domain superfamily/Winged helix DNA-binding domain"/>
    <property type="match status" value="1"/>
</dbReference>
<proteinExistence type="predicted"/>
<dbReference type="CDD" id="cd00090">
    <property type="entry name" value="HTH_ARSR"/>
    <property type="match status" value="1"/>
</dbReference>
<gene>
    <name evidence="6" type="ordered locus">Caci_7118</name>
</gene>
<keyword evidence="3" id="KW-0804">Transcription</keyword>
<evidence type="ECO:0000256" key="3">
    <source>
        <dbReference type="ARBA" id="ARBA00023163"/>
    </source>
</evidence>
<dbReference type="GO" id="GO:0003700">
    <property type="term" value="F:DNA-binding transcription factor activity"/>
    <property type="evidence" value="ECO:0007669"/>
    <property type="project" value="InterPro"/>
</dbReference>
<dbReference type="PANTHER" id="PTHR33154:SF15">
    <property type="entry name" value="REGULATORY PROTEIN ARSR"/>
    <property type="match status" value="1"/>
</dbReference>
<keyword evidence="1" id="KW-0805">Transcription regulation</keyword>
<evidence type="ECO:0000256" key="1">
    <source>
        <dbReference type="ARBA" id="ARBA00023015"/>
    </source>
</evidence>
<dbReference type="HOGENOM" id="CLU_087580_2_1_11"/>
<evidence type="ECO:0000256" key="2">
    <source>
        <dbReference type="ARBA" id="ARBA00023125"/>
    </source>
</evidence>
<dbReference type="AlphaFoldDB" id="C7Q6T5"/>
<dbReference type="InterPro" id="IPR011991">
    <property type="entry name" value="ArsR-like_HTH"/>
</dbReference>
<dbReference type="EMBL" id="CP001700">
    <property type="protein sequence ID" value="ACU75948.1"/>
    <property type="molecule type" value="Genomic_DNA"/>
</dbReference>
<dbReference type="SUPFAM" id="SSF46785">
    <property type="entry name" value="Winged helix' DNA-binding domain"/>
    <property type="match status" value="1"/>
</dbReference>
<evidence type="ECO:0000259" key="5">
    <source>
        <dbReference type="SMART" id="SM00418"/>
    </source>
</evidence>
<dbReference type="RefSeq" id="WP_015795676.1">
    <property type="nucleotide sequence ID" value="NC_013131.1"/>
</dbReference>
<dbReference type="SMART" id="SM00418">
    <property type="entry name" value="HTH_ARSR"/>
    <property type="match status" value="1"/>
</dbReference>